<accession>A0A1E7EPN7</accession>
<dbReference type="GO" id="GO:0000139">
    <property type="term" value="C:Golgi membrane"/>
    <property type="evidence" value="ECO:0007669"/>
    <property type="project" value="UniProtKB-SubCell"/>
</dbReference>
<keyword evidence="10" id="KW-1185">Reference proteome</keyword>
<dbReference type="KEGG" id="fcy:FRACYDRAFT_250547"/>
<protein>
    <submittedName>
        <fullName evidence="9">Uncharacterized protein</fullName>
    </submittedName>
</protein>
<dbReference type="EMBL" id="KV784383">
    <property type="protein sequence ID" value="OEU07922.1"/>
    <property type="molecule type" value="Genomic_DNA"/>
</dbReference>
<evidence type="ECO:0000256" key="6">
    <source>
        <dbReference type="ARBA" id="ARBA00023136"/>
    </source>
</evidence>
<evidence type="ECO:0000256" key="1">
    <source>
        <dbReference type="ARBA" id="ARBA00004194"/>
    </source>
</evidence>
<dbReference type="GO" id="GO:0007030">
    <property type="term" value="P:Golgi organization"/>
    <property type="evidence" value="ECO:0007669"/>
    <property type="project" value="InterPro"/>
</dbReference>
<keyword evidence="4" id="KW-0333">Golgi apparatus</keyword>
<evidence type="ECO:0000313" key="10">
    <source>
        <dbReference type="Proteomes" id="UP000095751"/>
    </source>
</evidence>
<organism evidence="9 10">
    <name type="scientific">Fragilariopsis cylindrus CCMP1102</name>
    <dbReference type="NCBI Taxonomy" id="635003"/>
    <lineage>
        <taxon>Eukaryota</taxon>
        <taxon>Sar</taxon>
        <taxon>Stramenopiles</taxon>
        <taxon>Ochrophyta</taxon>
        <taxon>Bacillariophyta</taxon>
        <taxon>Bacillariophyceae</taxon>
        <taxon>Bacillariophycidae</taxon>
        <taxon>Bacillariales</taxon>
        <taxon>Bacillariaceae</taxon>
        <taxon>Fragilariopsis</taxon>
    </lineage>
</organism>
<dbReference type="GO" id="GO:0000301">
    <property type="term" value="P:retrograde transport, vesicle recycling within Golgi"/>
    <property type="evidence" value="ECO:0007669"/>
    <property type="project" value="TreeGrafter"/>
</dbReference>
<dbReference type="OrthoDB" id="248903at2759"/>
<dbReference type="PANTHER" id="PTHR13815">
    <property type="entry name" value="GOLGIN-84"/>
    <property type="match status" value="1"/>
</dbReference>
<evidence type="ECO:0000256" key="4">
    <source>
        <dbReference type="ARBA" id="ARBA00023034"/>
    </source>
</evidence>
<feature type="region of interest" description="Disordered" evidence="7">
    <location>
        <begin position="156"/>
        <end position="189"/>
    </location>
</feature>
<keyword evidence="5" id="KW-0175">Coiled coil</keyword>
<dbReference type="PANTHER" id="PTHR13815:SF7">
    <property type="entry name" value="GOLGIN SUBFAMILY A MEMBER 5"/>
    <property type="match status" value="1"/>
</dbReference>
<dbReference type="InParanoid" id="A0A1E7EPN7"/>
<dbReference type="InterPro" id="IPR019177">
    <property type="entry name" value="Golgin_subfamily_A_member_5"/>
</dbReference>
<comment type="subcellular location">
    <subcellularLocation>
        <location evidence="1">Golgi apparatus membrane</location>
        <topology evidence="1">Single-pass membrane protein</topology>
    </subcellularLocation>
</comment>
<sequence length="633" mass="71805">MMVKDDAISQQGDNSTIEIPSMKVIEPEISKNTDKNTDGTNSSEISSTTNPLLKASLSLQLKRYRHHIYIVYTENDGCINKSKSSTRLRLRLRLNLINFQRPPPPATTAIHSPTRSSQKEHRELVMERKEAQKESRTLRRHVVSLNEQLEAAESELQAQRKELERAAERMEKDRVRQKQEKEKTQKTQVQEATLLKTQHEKSVKDQQTRYEEQLEKYRKKLSTEEKKRKKEGGTWDKEMLNATEREHDMREAVGAMEDEKSTLLQQLSTLQGQQTALGLRLESLTQASDNSMERERDAEDRLDAALNQHARQISQRQARESQLERTVQELNAALVSSRNNTRLSGSSSLGDNASSSGSNNAYSEAARISALEMDLQDANSNLDMEKEQLREYDKLSPDNDSNVSTSSFNDDENPNQIKFLSEEVLRLRDKVANQNSVSLSMKNRLKVAVDRSNTLEDQLMVAKTSSNNGDGDVYDSMERARAPISGGRRRWQANPPTMSSYISSGGGERTEQIGQVVDQIDSFAVSTGKYLRRNPLARAGFIFYLILIHLWTFVLLFFHAHSFETTIPNSNFGTVPHSPHAMLQQQQIVRSIDSAAAVRSNIEQLHLDTQGNNDVDRLADKVTDKKVDAYDTP</sequence>
<feature type="compositionally biased region" description="Polar residues" evidence="7">
    <location>
        <begin position="38"/>
        <end position="48"/>
    </location>
</feature>
<evidence type="ECO:0000256" key="5">
    <source>
        <dbReference type="ARBA" id="ARBA00023054"/>
    </source>
</evidence>
<feature type="compositionally biased region" description="Basic and acidic residues" evidence="7">
    <location>
        <begin position="158"/>
        <end position="185"/>
    </location>
</feature>
<feature type="region of interest" description="Disordered" evidence="7">
    <location>
        <begin position="392"/>
        <end position="414"/>
    </location>
</feature>
<feature type="transmembrane region" description="Helical" evidence="8">
    <location>
        <begin position="541"/>
        <end position="560"/>
    </location>
</feature>
<keyword evidence="6 8" id="KW-0472">Membrane</keyword>
<feature type="region of interest" description="Disordered" evidence="7">
    <location>
        <begin position="99"/>
        <end position="120"/>
    </location>
</feature>
<proteinExistence type="predicted"/>
<gene>
    <name evidence="9" type="ORF">FRACYDRAFT_250547</name>
</gene>
<feature type="compositionally biased region" description="Polar residues" evidence="7">
    <location>
        <begin position="398"/>
        <end position="414"/>
    </location>
</feature>
<feature type="compositionally biased region" description="Basic and acidic residues" evidence="7">
    <location>
        <begin position="26"/>
        <end position="37"/>
    </location>
</feature>
<evidence type="ECO:0000256" key="3">
    <source>
        <dbReference type="ARBA" id="ARBA00022989"/>
    </source>
</evidence>
<reference evidence="9 10" key="1">
    <citation type="submission" date="2016-09" db="EMBL/GenBank/DDBJ databases">
        <title>Extensive genetic diversity and differential bi-allelic expression allows diatom success in the polar Southern Ocean.</title>
        <authorList>
            <consortium name="DOE Joint Genome Institute"/>
            <person name="Mock T."/>
            <person name="Otillar R.P."/>
            <person name="Strauss J."/>
            <person name="Dupont C."/>
            <person name="Frickenhaus S."/>
            <person name="Maumus F."/>
            <person name="Mcmullan M."/>
            <person name="Sanges R."/>
            <person name="Schmutz J."/>
            <person name="Toseland A."/>
            <person name="Valas R."/>
            <person name="Veluchamy A."/>
            <person name="Ward B.J."/>
            <person name="Allen A."/>
            <person name="Barry K."/>
            <person name="Falciatore A."/>
            <person name="Ferrante M."/>
            <person name="Fortunato A.E."/>
            <person name="Gloeckner G."/>
            <person name="Gruber A."/>
            <person name="Hipkin R."/>
            <person name="Janech M."/>
            <person name="Kroth P."/>
            <person name="Leese F."/>
            <person name="Lindquist E."/>
            <person name="Lyon B.R."/>
            <person name="Martin J."/>
            <person name="Mayer C."/>
            <person name="Parker M."/>
            <person name="Quesneville H."/>
            <person name="Raymond J."/>
            <person name="Uhlig C."/>
            <person name="Valentin K.U."/>
            <person name="Worden A.Z."/>
            <person name="Armbrust E.V."/>
            <person name="Bowler C."/>
            <person name="Green B."/>
            <person name="Moulton V."/>
            <person name="Van Oosterhout C."/>
            <person name="Grigoriev I."/>
        </authorList>
    </citation>
    <scope>NUCLEOTIDE SEQUENCE [LARGE SCALE GENOMIC DNA]</scope>
    <source>
        <strain evidence="9 10">CCMP1102</strain>
    </source>
</reference>
<dbReference type="Pfam" id="PF09787">
    <property type="entry name" value="Golgin_A5"/>
    <property type="match status" value="1"/>
</dbReference>
<keyword evidence="3 8" id="KW-1133">Transmembrane helix</keyword>
<feature type="region of interest" description="Disordered" evidence="7">
    <location>
        <begin position="338"/>
        <end position="360"/>
    </location>
</feature>
<evidence type="ECO:0000256" key="2">
    <source>
        <dbReference type="ARBA" id="ARBA00022692"/>
    </source>
</evidence>
<evidence type="ECO:0000313" key="9">
    <source>
        <dbReference type="EMBL" id="OEU07922.1"/>
    </source>
</evidence>
<dbReference type="GO" id="GO:0031985">
    <property type="term" value="C:Golgi cisterna"/>
    <property type="evidence" value="ECO:0007669"/>
    <property type="project" value="TreeGrafter"/>
</dbReference>
<keyword evidence="2 8" id="KW-0812">Transmembrane</keyword>
<evidence type="ECO:0000256" key="7">
    <source>
        <dbReference type="SAM" id="MobiDB-lite"/>
    </source>
</evidence>
<feature type="region of interest" description="Disordered" evidence="7">
    <location>
        <begin position="26"/>
        <end position="48"/>
    </location>
</feature>
<evidence type="ECO:0000256" key="8">
    <source>
        <dbReference type="SAM" id="Phobius"/>
    </source>
</evidence>
<feature type="compositionally biased region" description="Low complexity" evidence="7">
    <location>
        <begin position="344"/>
        <end position="360"/>
    </location>
</feature>
<dbReference type="Proteomes" id="UP000095751">
    <property type="component" value="Unassembled WGS sequence"/>
</dbReference>
<name>A0A1E7EPN7_9STRA</name>
<dbReference type="AlphaFoldDB" id="A0A1E7EPN7"/>